<dbReference type="Gene3D" id="3.60.15.10">
    <property type="entry name" value="Ribonuclease Z/Hydroxyacylglutathione hydrolase-like"/>
    <property type="match status" value="1"/>
</dbReference>
<accession>A0A1M6CMT9</accession>
<evidence type="ECO:0000259" key="1">
    <source>
        <dbReference type="SMART" id="SM00849"/>
    </source>
</evidence>
<keyword evidence="3" id="KW-1185">Reference proteome</keyword>
<dbReference type="SUPFAM" id="SSF56281">
    <property type="entry name" value="Metallo-hydrolase/oxidoreductase"/>
    <property type="match status" value="1"/>
</dbReference>
<dbReference type="SMART" id="SM00849">
    <property type="entry name" value="Lactamase_B"/>
    <property type="match status" value="1"/>
</dbReference>
<gene>
    <name evidence="2" type="ORF">SAMN04488508_102188</name>
</gene>
<dbReference type="EMBL" id="FQYP01000002">
    <property type="protein sequence ID" value="SHI62233.1"/>
    <property type="molecule type" value="Genomic_DNA"/>
</dbReference>
<feature type="domain" description="Metallo-beta-lactamase" evidence="1">
    <location>
        <begin position="17"/>
        <end position="213"/>
    </location>
</feature>
<dbReference type="STRING" id="570521.SAMN04488508_102188"/>
<dbReference type="AlphaFoldDB" id="A0A1M6CMT9"/>
<dbReference type="Proteomes" id="UP000184432">
    <property type="component" value="Unassembled WGS sequence"/>
</dbReference>
<evidence type="ECO:0000313" key="2">
    <source>
        <dbReference type="EMBL" id="SHI62233.1"/>
    </source>
</evidence>
<organism evidence="2 3">
    <name type="scientific">Aquimarina spongiae</name>
    <dbReference type="NCBI Taxonomy" id="570521"/>
    <lineage>
        <taxon>Bacteria</taxon>
        <taxon>Pseudomonadati</taxon>
        <taxon>Bacteroidota</taxon>
        <taxon>Flavobacteriia</taxon>
        <taxon>Flavobacteriales</taxon>
        <taxon>Flavobacteriaceae</taxon>
        <taxon>Aquimarina</taxon>
    </lineage>
</organism>
<reference evidence="3" key="1">
    <citation type="submission" date="2016-11" db="EMBL/GenBank/DDBJ databases">
        <authorList>
            <person name="Varghese N."/>
            <person name="Submissions S."/>
        </authorList>
    </citation>
    <scope>NUCLEOTIDE SEQUENCE [LARGE SCALE GENOMIC DNA]</scope>
    <source>
        <strain evidence="3">DSM 22623</strain>
    </source>
</reference>
<dbReference type="PANTHER" id="PTHR43546:SF3">
    <property type="entry name" value="UPF0173 METAL-DEPENDENT HYDROLASE MJ1163"/>
    <property type="match status" value="1"/>
</dbReference>
<dbReference type="InterPro" id="IPR036866">
    <property type="entry name" value="RibonucZ/Hydroxyglut_hydro"/>
</dbReference>
<name>A0A1M6CMT9_9FLAO</name>
<dbReference type="InterPro" id="IPR050114">
    <property type="entry name" value="UPF0173_UPF0282_UlaG_hydrolase"/>
</dbReference>
<evidence type="ECO:0000313" key="3">
    <source>
        <dbReference type="Proteomes" id="UP000184432"/>
    </source>
</evidence>
<dbReference type="InterPro" id="IPR001279">
    <property type="entry name" value="Metallo-B-lactamas"/>
</dbReference>
<dbReference type="PANTHER" id="PTHR43546">
    <property type="entry name" value="UPF0173 METAL-DEPENDENT HYDROLASE MJ1163-RELATED"/>
    <property type="match status" value="1"/>
</dbReference>
<dbReference type="Pfam" id="PF13483">
    <property type="entry name" value="Lactamase_B_3"/>
    <property type="match status" value="1"/>
</dbReference>
<proteinExistence type="predicted"/>
<protein>
    <submittedName>
        <fullName evidence="2">L-ascorbate metabolism protein UlaG, beta-lactamase superfamily</fullName>
    </submittedName>
</protein>
<sequence>MCSLGISQDKITITYIGNMGVHLAGKDISVLIDGLHTKYGEDYLYPNAELIKKIHTHYTPNAILFTHHHGDHFSPVLASNYLKSNSKAMVFGAQQITDSLKTFKDQSFTIKTSDYIKQTINVGALKITGMKVDHAGKRHRSIQNVGYIVELDHQKILHLGDTSWLEEIKLFNQLQLVQERIDIAILPYWMLLEEDASTLLKKHINPKYTIATHISPRIKEKELSSLKEKYPNIYFLTHLEQQIHL</sequence>